<gene>
    <name evidence="2" type="ORF">M408DRAFT_327673</name>
</gene>
<evidence type="ECO:0000313" key="3">
    <source>
        <dbReference type="Proteomes" id="UP000054097"/>
    </source>
</evidence>
<sequence length="144" mass="15633">MLLLQGIEGMERGTSDDGVVEAQSARVRDDANASSATVEGPHSQSNGDDNRIDNDMVKRSAKKGRMRLYGSACACALQSVQDHRAGKRPFVREKKPIRRAQSAPGRPVGSAQSKGCVSAVSEADAYGGMTIEARREEREIMRKR</sequence>
<keyword evidence="3" id="KW-1185">Reference proteome</keyword>
<feature type="compositionally biased region" description="Polar residues" evidence="1">
    <location>
        <begin position="32"/>
        <end position="47"/>
    </location>
</feature>
<dbReference type="HOGENOM" id="CLU_1982932_0_0_1"/>
<dbReference type="AlphaFoldDB" id="A0A0C3BH25"/>
<accession>A0A0C3BH25</accession>
<evidence type="ECO:0000256" key="1">
    <source>
        <dbReference type="SAM" id="MobiDB-lite"/>
    </source>
</evidence>
<dbReference type="Proteomes" id="UP000054097">
    <property type="component" value="Unassembled WGS sequence"/>
</dbReference>
<dbReference type="EMBL" id="KN824282">
    <property type="protein sequence ID" value="KIM31474.1"/>
    <property type="molecule type" value="Genomic_DNA"/>
</dbReference>
<protein>
    <submittedName>
        <fullName evidence="2">Uncharacterized protein</fullName>
    </submittedName>
</protein>
<feature type="region of interest" description="Disordered" evidence="1">
    <location>
        <begin position="1"/>
        <end position="55"/>
    </location>
</feature>
<evidence type="ECO:0000313" key="2">
    <source>
        <dbReference type="EMBL" id="KIM31474.1"/>
    </source>
</evidence>
<feature type="region of interest" description="Disordered" evidence="1">
    <location>
        <begin position="84"/>
        <end position="115"/>
    </location>
</feature>
<proteinExistence type="predicted"/>
<organism evidence="2 3">
    <name type="scientific">Serendipita vermifera MAFF 305830</name>
    <dbReference type="NCBI Taxonomy" id="933852"/>
    <lineage>
        <taxon>Eukaryota</taxon>
        <taxon>Fungi</taxon>
        <taxon>Dikarya</taxon>
        <taxon>Basidiomycota</taxon>
        <taxon>Agaricomycotina</taxon>
        <taxon>Agaricomycetes</taxon>
        <taxon>Sebacinales</taxon>
        <taxon>Serendipitaceae</taxon>
        <taxon>Serendipita</taxon>
    </lineage>
</organism>
<reference evidence="2 3" key="1">
    <citation type="submission" date="2014-04" db="EMBL/GenBank/DDBJ databases">
        <authorList>
            <consortium name="DOE Joint Genome Institute"/>
            <person name="Kuo A."/>
            <person name="Zuccaro A."/>
            <person name="Kohler A."/>
            <person name="Nagy L.G."/>
            <person name="Floudas D."/>
            <person name="Copeland A."/>
            <person name="Barry K.W."/>
            <person name="Cichocki N."/>
            <person name="Veneault-Fourrey C."/>
            <person name="LaButti K."/>
            <person name="Lindquist E.A."/>
            <person name="Lipzen A."/>
            <person name="Lundell T."/>
            <person name="Morin E."/>
            <person name="Murat C."/>
            <person name="Sun H."/>
            <person name="Tunlid A."/>
            <person name="Henrissat B."/>
            <person name="Grigoriev I.V."/>
            <person name="Hibbett D.S."/>
            <person name="Martin F."/>
            <person name="Nordberg H.P."/>
            <person name="Cantor M.N."/>
            <person name="Hua S.X."/>
        </authorList>
    </citation>
    <scope>NUCLEOTIDE SEQUENCE [LARGE SCALE GENOMIC DNA]</scope>
    <source>
        <strain evidence="2 3">MAFF 305830</strain>
    </source>
</reference>
<reference evidence="3" key="2">
    <citation type="submission" date="2015-01" db="EMBL/GenBank/DDBJ databases">
        <title>Evolutionary Origins and Diversification of the Mycorrhizal Mutualists.</title>
        <authorList>
            <consortium name="DOE Joint Genome Institute"/>
            <consortium name="Mycorrhizal Genomics Consortium"/>
            <person name="Kohler A."/>
            <person name="Kuo A."/>
            <person name="Nagy L.G."/>
            <person name="Floudas D."/>
            <person name="Copeland A."/>
            <person name="Barry K.W."/>
            <person name="Cichocki N."/>
            <person name="Veneault-Fourrey C."/>
            <person name="LaButti K."/>
            <person name="Lindquist E.A."/>
            <person name="Lipzen A."/>
            <person name="Lundell T."/>
            <person name="Morin E."/>
            <person name="Murat C."/>
            <person name="Riley R."/>
            <person name="Ohm R."/>
            <person name="Sun H."/>
            <person name="Tunlid A."/>
            <person name="Henrissat B."/>
            <person name="Grigoriev I.V."/>
            <person name="Hibbett D.S."/>
            <person name="Martin F."/>
        </authorList>
    </citation>
    <scope>NUCLEOTIDE SEQUENCE [LARGE SCALE GENOMIC DNA]</scope>
    <source>
        <strain evidence="3">MAFF 305830</strain>
    </source>
</reference>
<name>A0A0C3BH25_SERVB</name>